<gene>
    <name evidence="1" type="ORF">QVD17_20390</name>
</gene>
<dbReference type="Proteomes" id="UP001229421">
    <property type="component" value="Unassembled WGS sequence"/>
</dbReference>
<proteinExistence type="predicted"/>
<dbReference type="GO" id="GO:0004056">
    <property type="term" value="F:argininosuccinate lyase activity"/>
    <property type="evidence" value="ECO:0007669"/>
    <property type="project" value="InterPro"/>
</dbReference>
<dbReference type="InterPro" id="IPR008948">
    <property type="entry name" value="L-Aspartase-like"/>
</dbReference>
<dbReference type="GO" id="GO:0042450">
    <property type="term" value="P:L-arginine biosynthetic process via ornithine"/>
    <property type="evidence" value="ECO:0007669"/>
    <property type="project" value="InterPro"/>
</dbReference>
<dbReference type="AlphaFoldDB" id="A0AAD8KLF3"/>
<keyword evidence="2" id="KW-1185">Reference proteome</keyword>
<protein>
    <submittedName>
        <fullName evidence="1">Uncharacterized protein</fullName>
    </submittedName>
</protein>
<dbReference type="Gene3D" id="1.20.200.10">
    <property type="entry name" value="Fumarase/aspartase (Central domain)"/>
    <property type="match status" value="1"/>
</dbReference>
<dbReference type="PANTHER" id="PTHR43814">
    <property type="entry name" value="ARGININOSUCCINATE LYASE"/>
    <property type="match status" value="1"/>
</dbReference>
<reference evidence="1" key="1">
    <citation type="journal article" date="2023" name="bioRxiv">
        <title>Improved chromosome-level genome assembly for marigold (Tagetes erecta).</title>
        <authorList>
            <person name="Jiang F."/>
            <person name="Yuan L."/>
            <person name="Wang S."/>
            <person name="Wang H."/>
            <person name="Xu D."/>
            <person name="Wang A."/>
            <person name="Fan W."/>
        </authorList>
    </citation>
    <scope>NUCLEOTIDE SEQUENCE</scope>
    <source>
        <strain evidence="1">WSJ</strain>
        <tissue evidence="1">Leaf</tissue>
    </source>
</reference>
<dbReference type="Gene3D" id="1.10.275.10">
    <property type="entry name" value="Fumarase/aspartase (N-terminal domain)"/>
    <property type="match status" value="1"/>
</dbReference>
<dbReference type="SUPFAM" id="SSF48557">
    <property type="entry name" value="L-aspartase-like"/>
    <property type="match status" value="1"/>
</dbReference>
<accession>A0AAD8KLF3</accession>
<dbReference type="InterPro" id="IPR024083">
    <property type="entry name" value="Fumarase/histidase_N"/>
</dbReference>
<evidence type="ECO:0000313" key="2">
    <source>
        <dbReference type="Proteomes" id="UP001229421"/>
    </source>
</evidence>
<dbReference type="GO" id="GO:0005829">
    <property type="term" value="C:cytosol"/>
    <property type="evidence" value="ECO:0007669"/>
    <property type="project" value="TreeGrafter"/>
</dbReference>
<evidence type="ECO:0000313" key="1">
    <source>
        <dbReference type="EMBL" id="KAK1425047.1"/>
    </source>
</evidence>
<organism evidence="1 2">
    <name type="scientific">Tagetes erecta</name>
    <name type="common">African marigold</name>
    <dbReference type="NCBI Taxonomy" id="13708"/>
    <lineage>
        <taxon>Eukaryota</taxon>
        <taxon>Viridiplantae</taxon>
        <taxon>Streptophyta</taxon>
        <taxon>Embryophyta</taxon>
        <taxon>Tracheophyta</taxon>
        <taxon>Spermatophyta</taxon>
        <taxon>Magnoliopsida</taxon>
        <taxon>eudicotyledons</taxon>
        <taxon>Gunneridae</taxon>
        <taxon>Pentapetalae</taxon>
        <taxon>asterids</taxon>
        <taxon>campanulids</taxon>
        <taxon>Asterales</taxon>
        <taxon>Asteraceae</taxon>
        <taxon>Asteroideae</taxon>
        <taxon>Heliantheae alliance</taxon>
        <taxon>Tageteae</taxon>
        <taxon>Tagetes</taxon>
    </lineage>
</organism>
<comment type="caution">
    <text evidence="1">The sequence shown here is derived from an EMBL/GenBank/DDBJ whole genome shotgun (WGS) entry which is preliminary data.</text>
</comment>
<name>A0AAD8KLF3_TARER</name>
<sequence length="182" mass="20739">MGSHVHASMLAKQGLMSVSDRDYIIEGLDQIEKLIERGEFVWRTDGEDEDKEPAFDSVETIIEMLKKSADYAKNIIYNEDKIEKALPAAGHLDPESLLGRNVVLEGLDQIEKQIESGEFASIQSENAQVSTDHFHLWSCCDAMDKIVSHIKHLQRAQPVLLQHHILAYVEQLERDAERLHEH</sequence>
<dbReference type="PANTHER" id="PTHR43814:SF1">
    <property type="entry name" value="ARGININOSUCCINATE LYASE"/>
    <property type="match status" value="1"/>
</dbReference>
<dbReference type="EMBL" id="JAUHHV010000005">
    <property type="protein sequence ID" value="KAK1425047.1"/>
    <property type="molecule type" value="Genomic_DNA"/>
</dbReference>
<dbReference type="InterPro" id="IPR009049">
    <property type="entry name" value="Argininosuccinate_lyase"/>
</dbReference>